<sequence length="996" mass="111306">MNPKVGITVIVIVLTSFLMCQSDVPNRALLERQKFVQDSILQVEAMALFFAEERKKKEDAWVNQAFQKLDKNARLGQLFMVGAYPPKGSSDEKKVLDAIDKHKIGGIIFFRGYEDRIAALTNKYQARSSMPLMMAMDAEWGTNMRVSAAVKFPRQLLMGAIQNNALIYDFGAAVAAECKAMGIHVNFAPVVDVNNNPANPVIGDRSFGENRENVTAKSFQYIKGLQDNDVMACAKHFPGHGDTDVDSHKDLPVIRHSMERLDSIELYPFKNLAQQGVQSVMVAHLHIPALDSTPNLPITLSKPAVTGLLKEKLGFKGLIFTDALNMKGVTKHFKDGETDLKALLAGNDILLVPQDIPMAKKRIYEAIEKGLITWEEINGRVRKILHAKYNLGLHSYKPVNARNVASRLNVQENKALKQEMVSQALTLVDHAAIFPLGKQKIACITVGTSRKGTAFTKELSRYGIKHHHYANSSVSANRIKQLAKKEVVIVAVHNIGKDAKNNFGVASGIQRAVQNLSAKTKVLVVVFGTPYALKNFQTAQGAVVAFNEEILTQKLAARAIAGALPFRGRLPVSASTKFQYGMGKDTEVQKMMYASSPESVGLSSSILSRIDRIAAEMIREKAAPGCQVLVAKDGKIAFHRTYGHYDYQKRKRVKLENIYDLASVTKVAATTLSIMRLVDEGKLDINQPLSLYLPELRGTNKSSMTIKEVLLHQAGLKPWIPFYTRTLDKNKRPIMGRYYSTKSSKKYSIRVAENLYFAQSKVDSVIWQRIYNQDLRSSKNYKYSDLGFYLFSRLIKKVSGKNLDDYTNEMFYRPMGLTTMMFNPLKKGVARDLIIPTEDDQYFRYQRIQGDVHDMGAGMINGISGHAGLFSNAQDLAAIFQMLINGGEYGGKRYLKKSTIQQFTAKYSNDSRRGLGFDRKEKSSKANSSINVAYQASDLTFGHQGFTGIGAWADPENKIVYLFLSNRTLPSGENMTLIRRDIRSRMQEVVYESILK</sequence>
<evidence type="ECO:0000259" key="7">
    <source>
        <dbReference type="Pfam" id="PF00933"/>
    </source>
</evidence>
<dbReference type="Gene3D" id="3.40.710.10">
    <property type="entry name" value="DD-peptidase/beta-lactamase superfamily"/>
    <property type="match status" value="1"/>
</dbReference>
<dbReference type="PANTHER" id="PTHR30480">
    <property type="entry name" value="BETA-HEXOSAMINIDASE-RELATED"/>
    <property type="match status" value="1"/>
</dbReference>
<dbReference type="Gene3D" id="3.40.50.1700">
    <property type="entry name" value="Glycoside hydrolase family 3 C-terminal domain"/>
    <property type="match status" value="1"/>
</dbReference>
<comment type="catalytic activity">
    <reaction evidence="1">
        <text>Hydrolysis of terminal non-reducing N-acetyl-D-hexosamine residues in N-acetyl-beta-D-hexosaminides.</text>
        <dbReference type="EC" id="3.2.1.52"/>
    </reaction>
</comment>
<proteinExistence type="inferred from homology"/>
<dbReference type="PROSITE" id="PS00775">
    <property type="entry name" value="GLYCOSYL_HYDROL_F3"/>
    <property type="match status" value="1"/>
</dbReference>
<dbReference type="InterPro" id="IPR012338">
    <property type="entry name" value="Beta-lactam/transpept-like"/>
</dbReference>
<evidence type="ECO:0000256" key="1">
    <source>
        <dbReference type="ARBA" id="ARBA00001231"/>
    </source>
</evidence>
<evidence type="ECO:0000313" key="8">
    <source>
        <dbReference type="EMBL" id="CAA6830156.1"/>
    </source>
</evidence>
<dbReference type="Pfam" id="PF00144">
    <property type="entry name" value="Beta-lactamase"/>
    <property type="match status" value="1"/>
</dbReference>
<reference evidence="8" key="1">
    <citation type="submission" date="2020-01" db="EMBL/GenBank/DDBJ databases">
        <authorList>
            <person name="Meier V. D."/>
            <person name="Meier V D."/>
        </authorList>
    </citation>
    <scope>NUCLEOTIDE SEQUENCE</scope>
    <source>
        <strain evidence="8">HLG_WM_MAG_10</strain>
    </source>
</reference>
<evidence type="ECO:0000256" key="2">
    <source>
        <dbReference type="ARBA" id="ARBA00005336"/>
    </source>
</evidence>
<evidence type="ECO:0000256" key="3">
    <source>
        <dbReference type="ARBA" id="ARBA00012663"/>
    </source>
</evidence>
<dbReference type="EC" id="3.2.1.52" evidence="3"/>
<keyword evidence="4 8" id="KW-0378">Hydrolase</keyword>
<comment type="similarity">
    <text evidence="2">Belongs to the glycosyl hydrolase 3 family.</text>
</comment>
<dbReference type="InterPro" id="IPR001466">
    <property type="entry name" value="Beta-lactam-related"/>
</dbReference>
<dbReference type="PRINTS" id="PR00133">
    <property type="entry name" value="GLHYDRLASE3"/>
</dbReference>
<dbReference type="GO" id="GO:0005975">
    <property type="term" value="P:carbohydrate metabolic process"/>
    <property type="evidence" value="ECO:0007669"/>
    <property type="project" value="InterPro"/>
</dbReference>
<accession>A0A6S6UA99</accession>
<dbReference type="GO" id="GO:0004563">
    <property type="term" value="F:beta-N-acetylhexosaminidase activity"/>
    <property type="evidence" value="ECO:0007669"/>
    <property type="project" value="UniProtKB-EC"/>
</dbReference>
<dbReference type="Pfam" id="PF00933">
    <property type="entry name" value="Glyco_hydro_3"/>
    <property type="match status" value="1"/>
</dbReference>
<protein>
    <recommendedName>
        <fullName evidence="3">beta-N-acetylhexosaminidase</fullName>
        <ecNumber evidence="3">3.2.1.52</ecNumber>
    </recommendedName>
</protein>
<dbReference type="InterPro" id="IPR017853">
    <property type="entry name" value="GH"/>
</dbReference>
<dbReference type="InterPro" id="IPR050226">
    <property type="entry name" value="NagZ_Beta-hexosaminidase"/>
</dbReference>
<organism evidence="8">
    <name type="scientific">uncultured Aureispira sp</name>
    <dbReference type="NCBI Taxonomy" id="1331704"/>
    <lineage>
        <taxon>Bacteria</taxon>
        <taxon>Pseudomonadati</taxon>
        <taxon>Bacteroidota</taxon>
        <taxon>Saprospiria</taxon>
        <taxon>Saprospirales</taxon>
        <taxon>Saprospiraceae</taxon>
        <taxon>Aureispira</taxon>
        <taxon>environmental samples</taxon>
    </lineage>
</organism>
<dbReference type="AlphaFoldDB" id="A0A6S6UA99"/>
<dbReference type="PANTHER" id="PTHR30480:SF13">
    <property type="entry name" value="BETA-HEXOSAMINIDASE"/>
    <property type="match status" value="1"/>
</dbReference>
<keyword evidence="5 8" id="KW-0326">Glycosidase</keyword>
<evidence type="ECO:0000256" key="4">
    <source>
        <dbReference type="ARBA" id="ARBA00022801"/>
    </source>
</evidence>
<dbReference type="EMBL" id="CACVAQ010000538">
    <property type="protein sequence ID" value="CAA6830156.1"/>
    <property type="molecule type" value="Genomic_DNA"/>
</dbReference>
<dbReference type="Gene3D" id="3.20.20.300">
    <property type="entry name" value="Glycoside hydrolase, family 3, N-terminal domain"/>
    <property type="match status" value="1"/>
</dbReference>
<name>A0A6S6UA99_9BACT</name>
<dbReference type="SUPFAM" id="SSF56601">
    <property type="entry name" value="beta-lactamase/transpeptidase-like"/>
    <property type="match status" value="1"/>
</dbReference>
<feature type="domain" description="Glycoside hydrolase family 3 N-terminal" evidence="7">
    <location>
        <begin position="74"/>
        <end position="386"/>
    </location>
</feature>
<gene>
    <name evidence="8" type="ORF">HELGO_WM26703</name>
</gene>
<feature type="domain" description="Beta-lactamase-related" evidence="6">
    <location>
        <begin position="611"/>
        <end position="973"/>
    </location>
</feature>
<dbReference type="InterPro" id="IPR036881">
    <property type="entry name" value="Glyco_hydro_3_C_sf"/>
</dbReference>
<dbReference type="GO" id="GO:0009254">
    <property type="term" value="P:peptidoglycan turnover"/>
    <property type="evidence" value="ECO:0007669"/>
    <property type="project" value="TreeGrafter"/>
</dbReference>
<dbReference type="InterPro" id="IPR001764">
    <property type="entry name" value="Glyco_hydro_3_N"/>
</dbReference>
<evidence type="ECO:0000256" key="5">
    <source>
        <dbReference type="ARBA" id="ARBA00023295"/>
    </source>
</evidence>
<dbReference type="InterPro" id="IPR036962">
    <property type="entry name" value="Glyco_hydro_3_N_sf"/>
</dbReference>
<dbReference type="InterPro" id="IPR019800">
    <property type="entry name" value="Glyco_hydro_3_AS"/>
</dbReference>
<evidence type="ECO:0000259" key="6">
    <source>
        <dbReference type="Pfam" id="PF00144"/>
    </source>
</evidence>
<dbReference type="SUPFAM" id="SSF51445">
    <property type="entry name" value="(Trans)glycosidases"/>
    <property type="match status" value="1"/>
</dbReference>